<dbReference type="InterPro" id="IPR043325">
    <property type="entry name" value="LTSS"/>
</dbReference>
<keyword evidence="8" id="KW-0449">Lipoprotein</keyword>
<dbReference type="RefSeq" id="XP_016451969.1">
    <property type="nucleotide sequence ID" value="XM_016596483.1"/>
</dbReference>
<dbReference type="InterPro" id="IPR036312">
    <property type="entry name" value="Bifun_inhib/LTP/seed_sf"/>
</dbReference>
<accession>A0A1S3YIB4</accession>
<dbReference type="SMART" id="SM00499">
    <property type="entry name" value="AAI"/>
    <property type="match status" value="1"/>
</dbReference>
<gene>
    <name evidence="13" type="primary">LOC107776569</name>
</gene>
<reference evidence="13" key="2">
    <citation type="submission" date="2025-08" db="UniProtKB">
        <authorList>
            <consortium name="RefSeq"/>
        </authorList>
    </citation>
    <scope>IDENTIFICATION</scope>
    <source>
        <tissue evidence="13">Leaf</tissue>
    </source>
</reference>
<feature type="compositionally biased region" description="Low complexity" evidence="9">
    <location>
        <begin position="121"/>
        <end position="139"/>
    </location>
</feature>
<evidence type="ECO:0000256" key="2">
    <source>
        <dbReference type="ARBA" id="ARBA00009748"/>
    </source>
</evidence>
<dbReference type="RefSeq" id="XP_016451969.1">
    <property type="nucleotide sequence ID" value="XM_016596483.2"/>
</dbReference>
<evidence type="ECO:0000256" key="4">
    <source>
        <dbReference type="ARBA" id="ARBA00022622"/>
    </source>
</evidence>
<dbReference type="GO" id="GO:0005886">
    <property type="term" value="C:plasma membrane"/>
    <property type="evidence" value="ECO:0007669"/>
    <property type="project" value="UniProtKB-SubCell"/>
</dbReference>
<dbReference type="STRING" id="4097.A0A1S3YIB4"/>
<protein>
    <submittedName>
        <fullName evidence="13">Leucine-rich repeat extensin-like protein 5</fullName>
    </submittedName>
    <submittedName>
        <fullName evidence="13">Uncharacterized protein LOC107776569</fullName>
    </submittedName>
</protein>
<dbReference type="Gene3D" id="1.10.110.10">
    <property type="entry name" value="Plant lipid-transfer and hydrophobic proteins"/>
    <property type="match status" value="1"/>
</dbReference>
<evidence type="ECO:0000259" key="11">
    <source>
        <dbReference type="SMART" id="SM00499"/>
    </source>
</evidence>
<evidence type="ECO:0000313" key="13">
    <source>
        <dbReference type="RefSeq" id="XP_016451969.1"/>
    </source>
</evidence>
<feature type="region of interest" description="Disordered" evidence="9">
    <location>
        <begin position="121"/>
        <end position="231"/>
    </location>
</feature>
<evidence type="ECO:0000256" key="10">
    <source>
        <dbReference type="SAM" id="Phobius"/>
    </source>
</evidence>
<keyword evidence="5" id="KW-0732">Signal</keyword>
<name>A0A1S3YIB4_TOBAC</name>
<comment type="similarity">
    <text evidence="2">Belongs to the plant LTP family.</text>
</comment>
<evidence type="ECO:0000256" key="5">
    <source>
        <dbReference type="ARBA" id="ARBA00022729"/>
    </source>
</evidence>
<feature type="transmembrane region" description="Helical" evidence="10">
    <location>
        <begin position="12"/>
        <end position="30"/>
    </location>
</feature>
<keyword evidence="10" id="KW-0812">Transmembrane</keyword>
<reference evidence="12" key="1">
    <citation type="journal article" date="2014" name="Nat. Commun.">
        <title>The tobacco genome sequence and its comparison with those of tomato and potato.</title>
        <authorList>
            <person name="Sierro N."/>
            <person name="Battey J.N."/>
            <person name="Ouadi S."/>
            <person name="Bakaher N."/>
            <person name="Bovet L."/>
            <person name="Willig A."/>
            <person name="Goepfert S."/>
            <person name="Peitsch M.C."/>
            <person name="Ivanov N.V."/>
        </authorList>
    </citation>
    <scope>NUCLEOTIDE SEQUENCE [LARGE SCALE GENOMIC DNA]</scope>
</reference>
<evidence type="ECO:0000256" key="8">
    <source>
        <dbReference type="ARBA" id="ARBA00023288"/>
    </source>
</evidence>
<evidence type="ECO:0000256" key="1">
    <source>
        <dbReference type="ARBA" id="ARBA00004609"/>
    </source>
</evidence>
<keyword evidence="12" id="KW-1185">Reference proteome</keyword>
<dbReference type="SUPFAM" id="SSF47699">
    <property type="entry name" value="Bifunctional inhibitor/lipid-transfer protein/seed storage 2S albumin"/>
    <property type="match status" value="1"/>
</dbReference>
<comment type="subcellular location">
    <subcellularLocation>
        <location evidence="1">Cell membrane</location>
        <topology evidence="1">Lipid-anchor</topology>
        <topology evidence="1">GPI-anchor</topology>
    </subcellularLocation>
</comment>
<dbReference type="Proteomes" id="UP000790787">
    <property type="component" value="Chromosome 14"/>
</dbReference>
<evidence type="ECO:0000256" key="3">
    <source>
        <dbReference type="ARBA" id="ARBA00022475"/>
    </source>
</evidence>
<keyword evidence="10" id="KW-0472">Membrane</keyword>
<feature type="domain" description="Bifunctional inhibitor/plant lipid transfer protein/seed storage helical" evidence="11">
    <location>
        <begin position="36"/>
        <end position="112"/>
    </location>
</feature>
<dbReference type="GO" id="GO:0098552">
    <property type="term" value="C:side of membrane"/>
    <property type="evidence" value="ECO:0007669"/>
    <property type="project" value="UniProtKB-KW"/>
</dbReference>
<keyword evidence="10" id="KW-1133">Transmembrane helix</keyword>
<dbReference type="PaxDb" id="4097-A0A1S3YIB4"/>
<dbReference type="Pfam" id="PF14368">
    <property type="entry name" value="LTP_2"/>
    <property type="match status" value="1"/>
</dbReference>
<dbReference type="AlphaFoldDB" id="A0A1S3YIB4"/>
<keyword evidence="7" id="KW-0325">Glycoprotein</keyword>
<keyword evidence="4" id="KW-0336">GPI-anchor</keyword>
<dbReference type="OrthoDB" id="1914452at2759"/>
<dbReference type="InterPro" id="IPR016140">
    <property type="entry name" value="Bifunc_inhib/LTP/seed_store"/>
</dbReference>
<evidence type="ECO:0000313" key="12">
    <source>
        <dbReference type="Proteomes" id="UP000790787"/>
    </source>
</evidence>
<organism evidence="12 13">
    <name type="scientific">Nicotiana tabacum</name>
    <name type="common">Common tobacco</name>
    <dbReference type="NCBI Taxonomy" id="4097"/>
    <lineage>
        <taxon>Eukaryota</taxon>
        <taxon>Viridiplantae</taxon>
        <taxon>Streptophyta</taxon>
        <taxon>Embryophyta</taxon>
        <taxon>Tracheophyta</taxon>
        <taxon>Spermatophyta</taxon>
        <taxon>Magnoliopsida</taxon>
        <taxon>eudicotyledons</taxon>
        <taxon>Gunneridae</taxon>
        <taxon>Pentapetalae</taxon>
        <taxon>asterids</taxon>
        <taxon>lamiids</taxon>
        <taxon>Solanales</taxon>
        <taxon>Solanaceae</taxon>
        <taxon>Nicotianoideae</taxon>
        <taxon>Nicotianeae</taxon>
        <taxon>Nicotiana</taxon>
    </lineage>
</organism>
<keyword evidence="6" id="KW-1015">Disulfide bond</keyword>
<proteinExistence type="inferred from homology"/>
<evidence type="ECO:0000256" key="9">
    <source>
        <dbReference type="SAM" id="MobiDB-lite"/>
    </source>
</evidence>
<keyword evidence="3" id="KW-1003">Cell membrane</keyword>
<feature type="compositionally biased region" description="Polar residues" evidence="9">
    <location>
        <begin position="204"/>
        <end position="221"/>
    </location>
</feature>
<evidence type="ECO:0000256" key="7">
    <source>
        <dbReference type="ARBA" id="ARBA00023180"/>
    </source>
</evidence>
<sequence>MEGFKFLNDFGRLAPFLAIVIMIFSIQVSGQINTACSAAMLRSFNPCINFMSSGGSGSPTSACCQSLKELTSSGKDCLCLIVTGNVPFKVPNRNWAITLPKACNNGGVPIECKGSATPLPAPGPAALVPSGSPRSFRNPRSPPAPSPEGDDVPEPFNPPLGPVGDTTPDLTPPSPPNGFGTPNTGLTPPSPSGGSLGNPYNGFTPPSTTDGGFGNPDTSSGFKPDLTPSYSPHSQRLSVFVLLAACGAIALKLY</sequence>
<dbReference type="PANTHER" id="PTHR33044">
    <property type="entry name" value="BIFUNCTIONAL INHIBITOR/LIPID-TRANSFER PROTEIN/SEED STORAGE 2S ALBUMIN SUPERFAMILY PROTEIN-RELATED"/>
    <property type="match status" value="1"/>
</dbReference>
<dbReference type="GeneID" id="107776569"/>
<dbReference type="KEGG" id="nta:107776569"/>
<dbReference type="CDD" id="cd00010">
    <property type="entry name" value="AAI_LTSS"/>
    <property type="match status" value="1"/>
</dbReference>
<evidence type="ECO:0000256" key="6">
    <source>
        <dbReference type="ARBA" id="ARBA00023157"/>
    </source>
</evidence>